<evidence type="ECO:0000259" key="7">
    <source>
        <dbReference type="PROSITE" id="PS51093"/>
    </source>
</evidence>
<evidence type="ECO:0000256" key="3">
    <source>
        <dbReference type="ARBA" id="ARBA00022597"/>
    </source>
</evidence>
<protein>
    <recommendedName>
        <fullName evidence="7">PTS EIIA type-1 domain-containing protein</fullName>
    </recommendedName>
</protein>
<sequence length="157" mass="17161">MLGIFKKNIVLISPIEGDIIELSKVDDEVFSKKMVGDGLAIKPSNGKVYAPISGKLIQVFSTKHAYSILSDQGVEILIHLGIDTVELNGQGFKNYKNSGDTIKKGDLIAEMDLDFIKSKGKSTVSPIVITNYDNYKKISIESGKSIALKTEIIKITK</sequence>
<evidence type="ECO:0000256" key="2">
    <source>
        <dbReference type="ARBA" id="ARBA00022448"/>
    </source>
</evidence>
<evidence type="ECO:0000256" key="1">
    <source>
        <dbReference type="ARBA" id="ARBA00004496"/>
    </source>
</evidence>
<dbReference type="KEGG" id="hprf:HLPR_14040"/>
<organism evidence="8 9">
    <name type="scientific">Helicovermis profundi</name>
    <dbReference type="NCBI Taxonomy" id="3065157"/>
    <lineage>
        <taxon>Bacteria</taxon>
        <taxon>Bacillati</taxon>
        <taxon>Bacillota</taxon>
        <taxon>Clostridia</taxon>
        <taxon>Helicovermis</taxon>
    </lineage>
</organism>
<comment type="subcellular location">
    <subcellularLocation>
        <location evidence="1">Cytoplasm</location>
    </subcellularLocation>
</comment>
<keyword evidence="5" id="KW-0598">Phosphotransferase system</keyword>
<dbReference type="GO" id="GO:0005737">
    <property type="term" value="C:cytoplasm"/>
    <property type="evidence" value="ECO:0007669"/>
    <property type="project" value="UniProtKB-SubCell"/>
</dbReference>
<dbReference type="PROSITE" id="PS51093">
    <property type="entry name" value="PTS_EIIA_TYPE_1"/>
    <property type="match status" value="1"/>
</dbReference>
<keyword evidence="4" id="KW-0808">Transferase</keyword>
<dbReference type="SUPFAM" id="SSF51261">
    <property type="entry name" value="Duplicated hybrid motif"/>
    <property type="match status" value="1"/>
</dbReference>
<reference evidence="8 9" key="1">
    <citation type="submission" date="2023-08" db="EMBL/GenBank/DDBJ databases">
        <title>Helicovermis profunda gen. nov., sp. nov., a novel mesophilic, fermentative bacterium within the Bacillota from a deep-sea hydrothermal vent chimney.</title>
        <authorList>
            <person name="Miyazaki U."/>
            <person name="Mizutani D."/>
            <person name="Hashimoto Y."/>
            <person name="Tame A."/>
            <person name="Sawayama S."/>
            <person name="Miyazaki J."/>
            <person name="Takai K."/>
            <person name="Nakagawa S."/>
        </authorList>
    </citation>
    <scope>NUCLEOTIDE SEQUENCE [LARGE SCALE GENOMIC DNA]</scope>
    <source>
        <strain evidence="8 9">S502</strain>
    </source>
</reference>
<dbReference type="AlphaFoldDB" id="A0AAU9EHT1"/>
<keyword evidence="3" id="KW-0762">Sugar transport</keyword>
<gene>
    <name evidence="8" type="ORF">HLPR_14040</name>
</gene>
<proteinExistence type="predicted"/>
<dbReference type="Gene3D" id="2.70.70.10">
    <property type="entry name" value="Glucose Permease (Domain IIA)"/>
    <property type="match status" value="1"/>
</dbReference>
<evidence type="ECO:0000313" key="8">
    <source>
        <dbReference type="EMBL" id="BEP29073.1"/>
    </source>
</evidence>
<dbReference type="Pfam" id="PF00358">
    <property type="entry name" value="PTS_EIIA_1"/>
    <property type="match status" value="1"/>
</dbReference>
<dbReference type="Proteomes" id="UP001321786">
    <property type="component" value="Chromosome"/>
</dbReference>
<evidence type="ECO:0000256" key="5">
    <source>
        <dbReference type="ARBA" id="ARBA00022683"/>
    </source>
</evidence>
<dbReference type="EMBL" id="AP028654">
    <property type="protein sequence ID" value="BEP29073.1"/>
    <property type="molecule type" value="Genomic_DNA"/>
</dbReference>
<evidence type="ECO:0000313" key="9">
    <source>
        <dbReference type="Proteomes" id="UP001321786"/>
    </source>
</evidence>
<dbReference type="PANTHER" id="PTHR45008">
    <property type="entry name" value="PTS SYSTEM GLUCOSE-SPECIFIC EIIA COMPONENT"/>
    <property type="match status" value="1"/>
</dbReference>
<accession>A0AAU9EHT1</accession>
<dbReference type="InterPro" id="IPR050890">
    <property type="entry name" value="PTS_EIIA_component"/>
</dbReference>
<keyword evidence="2" id="KW-0813">Transport</keyword>
<dbReference type="RefSeq" id="WP_338534741.1">
    <property type="nucleotide sequence ID" value="NZ_AP028654.1"/>
</dbReference>
<dbReference type="InterPro" id="IPR001127">
    <property type="entry name" value="PTS_EIIA_1_perm"/>
</dbReference>
<dbReference type="FunFam" id="2.70.70.10:FF:000001">
    <property type="entry name" value="PTS system glucose-specific IIA component"/>
    <property type="match status" value="1"/>
</dbReference>
<evidence type="ECO:0000256" key="6">
    <source>
        <dbReference type="ARBA" id="ARBA00022777"/>
    </source>
</evidence>
<dbReference type="NCBIfam" id="TIGR00830">
    <property type="entry name" value="PTBA"/>
    <property type="match status" value="1"/>
</dbReference>
<keyword evidence="9" id="KW-1185">Reference proteome</keyword>
<dbReference type="GO" id="GO:0009401">
    <property type="term" value="P:phosphoenolpyruvate-dependent sugar phosphotransferase system"/>
    <property type="evidence" value="ECO:0007669"/>
    <property type="project" value="UniProtKB-KW"/>
</dbReference>
<keyword evidence="6" id="KW-0418">Kinase</keyword>
<dbReference type="PROSITE" id="PS00371">
    <property type="entry name" value="PTS_EIIA_TYPE_1_HIS"/>
    <property type="match status" value="1"/>
</dbReference>
<dbReference type="InterPro" id="IPR011055">
    <property type="entry name" value="Dup_hybrid_motif"/>
</dbReference>
<dbReference type="GO" id="GO:0016301">
    <property type="term" value="F:kinase activity"/>
    <property type="evidence" value="ECO:0007669"/>
    <property type="project" value="UniProtKB-KW"/>
</dbReference>
<evidence type="ECO:0000256" key="4">
    <source>
        <dbReference type="ARBA" id="ARBA00022679"/>
    </source>
</evidence>
<dbReference type="PANTHER" id="PTHR45008:SF1">
    <property type="entry name" value="PTS SYSTEM GLUCOSE-SPECIFIC EIIA COMPONENT"/>
    <property type="match status" value="1"/>
</dbReference>
<name>A0AAU9EHT1_9FIRM</name>
<feature type="domain" description="PTS EIIA type-1" evidence="7">
    <location>
        <begin position="27"/>
        <end position="131"/>
    </location>
</feature>